<feature type="region of interest" description="Disordered" evidence="4">
    <location>
        <begin position="597"/>
        <end position="616"/>
    </location>
</feature>
<dbReference type="OrthoDB" id="2963168at2759"/>
<dbReference type="GO" id="GO:0005524">
    <property type="term" value="F:ATP binding"/>
    <property type="evidence" value="ECO:0007669"/>
    <property type="project" value="UniProtKB-KW"/>
</dbReference>
<keyword evidence="6" id="KW-1185">Reference proteome</keyword>
<keyword evidence="3" id="KW-0067">ATP-binding</keyword>
<evidence type="ECO:0000256" key="2">
    <source>
        <dbReference type="ARBA" id="ARBA00022741"/>
    </source>
</evidence>
<dbReference type="CDD" id="cd10229">
    <property type="entry name" value="ASKHA_NBD_HSP70_HSPA12"/>
    <property type="match status" value="1"/>
</dbReference>
<keyword evidence="2" id="KW-0547">Nucleotide-binding</keyword>
<dbReference type="EMBL" id="CACVKT020007648">
    <property type="protein sequence ID" value="CAC5409810.1"/>
    <property type="molecule type" value="Genomic_DNA"/>
</dbReference>
<dbReference type="PANTHER" id="PTHR14187:SF5">
    <property type="entry name" value="HEAT SHOCK 70 KDA PROTEIN 12A"/>
    <property type="match status" value="1"/>
</dbReference>
<dbReference type="Gene3D" id="3.90.640.10">
    <property type="entry name" value="Actin, Chain A, domain 4"/>
    <property type="match status" value="1"/>
</dbReference>
<dbReference type="SUPFAM" id="SSF53067">
    <property type="entry name" value="Actin-like ATPase domain"/>
    <property type="match status" value="2"/>
</dbReference>
<proteinExistence type="inferred from homology"/>
<comment type="similarity">
    <text evidence="1">Belongs to the heat shock protein 70 family.</text>
</comment>
<evidence type="ECO:0008006" key="7">
    <source>
        <dbReference type="Google" id="ProtNLM"/>
    </source>
</evidence>
<dbReference type="Pfam" id="PF00012">
    <property type="entry name" value="HSP70"/>
    <property type="match status" value="1"/>
</dbReference>
<dbReference type="Gene3D" id="3.30.420.40">
    <property type="match status" value="2"/>
</dbReference>
<protein>
    <recommendedName>
        <fullName evidence="7">HSPA12A</fullName>
    </recommendedName>
</protein>
<dbReference type="Proteomes" id="UP000507470">
    <property type="component" value="Unassembled WGS sequence"/>
</dbReference>
<accession>A0A6J8DSL1</accession>
<evidence type="ECO:0000313" key="5">
    <source>
        <dbReference type="EMBL" id="CAC5409810.1"/>
    </source>
</evidence>
<evidence type="ECO:0000256" key="3">
    <source>
        <dbReference type="ARBA" id="ARBA00022840"/>
    </source>
</evidence>
<evidence type="ECO:0000313" key="6">
    <source>
        <dbReference type="Proteomes" id="UP000507470"/>
    </source>
</evidence>
<dbReference type="AlphaFoldDB" id="A0A6J8DSL1"/>
<evidence type="ECO:0000256" key="1">
    <source>
        <dbReference type="ARBA" id="ARBA00007381"/>
    </source>
</evidence>
<dbReference type="InterPro" id="IPR013126">
    <property type="entry name" value="Hsp_70_fam"/>
</dbReference>
<sequence>MNEPPQCVVAIDIGSAGCGYAFSADYTFCNNPCDVATYRWFAEVGKFTSLKTPAAILFNSHQQFVSFGYNAQEKYITILESNDQSNWYYIEGFKMALYSAVEAGEDVRDDFSIKEMSGKVVSAKMVFSSAIKYFYGHFLKEVQEQNLGFQKETVHWIISVPAIWTDSCKQFMRESAIMAGIPGQQFSLVYEPEAASIYARFLQINKVDAGQNKTILKTFQPGTKLLVVDAGGGTVDISAQEVLEENGLKIIHKVRGGDYGGNSVNMAYRQMLFRLFSGPSLLQFKKKYPLDYMEMMRSFERTKIRPTKPDDKTVSTMIAAPLLEISEEQRECNIHEIIKSSQYAGRLRVKRDKLLINLALFKEFFEHSLNELVIDMKEVLEHKICADVSAVMLVGGYAECELLRNTVKQTFPQKEVFVPHEGGLSVLRGAVIYGHTPKIVSSRICNYTYGIAVSKPFKADVMPMDKCYEHDGELWCRDIFEISYKIDTVVNIGDKKQIELNDTFLLPEVQHRREEPLRVDIVISDKEDPKFITDEGCRKHAMIIVQPPKGQWPQEVHGYVEFEIAGTEMIGSYINSETNDRTSIIIEFLPRKEQRVGNDSERRRIFDPDRIDTDNE</sequence>
<reference evidence="5 6" key="1">
    <citation type="submission" date="2020-06" db="EMBL/GenBank/DDBJ databases">
        <authorList>
            <person name="Li R."/>
            <person name="Bekaert M."/>
        </authorList>
    </citation>
    <scope>NUCLEOTIDE SEQUENCE [LARGE SCALE GENOMIC DNA]</scope>
    <source>
        <strain evidence="6">wild</strain>
    </source>
</reference>
<dbReference type="GO" id="GO:0140662">
    <property type="term" value="F:ATP-dependent protein folding chaperone"/>
    <property type="evidence" value="ECO:0007669"/>
    <property type="project" value="InterPro"/>
</dbReference>
<gene>
    <name evidence="5" type="ORF">MCOR_43050</name>
</gene>
<name>A0A6J8DSL1_MYTCO</name>
<evidence type="ECO:0000256" key="4">
    <source>
        <dbReference type="SAM" id="MobiDB-lite"/>
    </source>
</evidence>
<dbReference type="PANTHER" id="PTHR14187">
    <property type="entry name" value="ALPHA KINASE/ELONGATION FACTOR 2 KINASE"/>
    <property type="match status" value="1"/>
</dbReference>
<organism evidence="5 6">
    <name type="scientific">Mytilus coruscus</name>
    <name type="common">Sea mussel</name>
    <dbReference type="NCBI Taxonomy" id="42192"/>
    <lineage>
        <taxon>Eukaryota</taxon>
        <taxon>Metazoa</taxon>
        <taxon>Spiralia</taxon>
        <taxon>Lophotrochozoa</taxon>
        <taxon>Mollusca</taxon>
        <taxon>Bivalvia</taxon>
        <taxon>Autobranchia</taxon>
        <taxon>Pteriomorphia</taxon>
        <taxon>Mytilida</taxon>
        <taxon>Mytiloidea</taxon>
        <taxon>Mytilidae</taxon>
        <taxon>Mytilinae</taxon>
        <taxon>Mytilus</taxon>
    </lineage>
</organism>
<dbReference type="InterPro" id="IPR043129">
    <property type="entry name" value="ATPase_NBD"/>
</dbReference>